<sequence>MQILLLNWRVEAAARNRAFSRLFLCPAGANAVDARLFTRRPTAFASSGGDIDTTFNGGGSQESGRFSTCQGAIVLENNLSASILPNSKVRTVIDGKPDLITELVGLIGEGEAEVMDVGLRCLMHEAHWRGFIHFVVAVY</sequence>
<accession>A0AAP0BXJ7</accession>
<name>A0AAP0BXJ7_9ASPA</name>
<gene>
    <name evidence="1" type="ORF">KSP39_PZI002598</name>
</gene>
<keyword evidence="2" id="KW-1185">Reference proteome</keyword>
<dbReference type="Proteomes" id="UP001418222">
    <property type="component" value="Unassembled WGS sequence"/>
</dbReference>
<evidence type="ECO:0000313" key="2">
    <source>
        <dbReference type="Proteomes" id="UP001418222"/>
    </source>
</evidence>
<dbReference type="EMBL" id="JBBWWQ010000002">
    <property type="protein sequence ID" value="KAK8953821.1"/>
    <property type="molecule type" value="Genomic_DNA"/>
</dbReference>
<evidence type="ECO:0000313" key="1">
    <source>
        <dbReference type="EMBL" id="KAK8953821.1"/>
    </source>
</evidence>
<organism evidence="1 2">
    <name type="scientific">Platanthera zijinensis</name>
    <dbReference type="NCBI Taxonomy" id="2320716"/>
    <lineage>
        <taxon>Eukaryota</taxon>
        <taxon>Viridiplantae</taxon>
        <taxon>Streptophyta</taxon>
        <taxon>Embryophyta</taxon>
        <taxon>Tracheophyta</taxon>
        <taxon>Spermatophyta</taxon>
        <taxon>Magnoliopsida</taxon>
        <taxon>Liliopsida</taxon>
        <taxon>Asparagales</taxon>
        <taxon>Orchidaceae</taxon>
        <taxon>Orchidoideae</taxon>
        <taxon>Orchideae</taxon>
        <taxon>Orchidinae</taxon>
        <taxon>Platanthera</taxon>
    </lineage>
</organism>
<dbReference type="AlphaFoldDB" id="A0AAP0BXJ7"/>
<reference evidence="1 2" key="1">
    <citation type="journal article" date="2022" name="Nat. Plants">
        <title>Genomes of leafy and leafless Platanthera orchids illuminate the evolution of mycoheterotrophy.</title>
        <authorList>
            <person name="Li M.H."/>
            <person name="Liu K.W."/>
            <person name="Li Z."/>
            <person name="Lu H.C."/>
            <person name="Ye Q.L."/>
            <person name="Zhang D."/>
            <person name="Wang J.Y."/>
            <person name="Li Y.F."/>
            <person name="Zhong Z.M."/>
            <person name="Liu X."/>
            <person name="Yu X."/>
            <person name="Liu D.K."/>
            <person name="Tu X.D."/>
            <person name="Liu B."/>
            <person name="Hao Y."/>
            <person name="Liao X.Y."/>
            <person name="Jiang Y.T."/>
            <person name="Sun W.H."/>
            <person name="Chen J."/>
            <person name="Chen Y.Q."/>
            <person name="Ai Y."/>
            <person name="Zhai J.W."/>
            <person name="Wu S.S."/>
            <person name="Zhou Z."/>
            <person name="Hsiao Y.Y."/>
            <person name="Wu W.L."/>
            <person name="Chen Y.Y."/>
            <person name="Lin Y.F."/>
            <person name="Hsu J.L."/>
            <person name="Li C.Y."/>
            <person name="Wang Z.W."/>
            <person name="Zhao X."/>
            <person name="Zhong W.Y."/>
            <person name="Ma X.K."/>
            <person name="Ma L."/>
            <person name="Huang J."/>
            <person name="Chen G.Z."/>
            <person name="Huang M.Z."/>
            <person name="Huang L."/>
            <person name="Peng D.H."/>
            <person name="Luo Y.B."/>
            <person name="Zou S.Q."/>
            <person name="Chen S.P."/>
            <person name="Lan S."/>
            <person name="Tsai W.C."/>
            <person name="Van de Peer Y."/>
            <person name="Liu Z.J."/>
        </authorList>
    </citation>
    <scope>NUCLEOTIDE SEQUENCE [LARGE SCALE GENOMIC DNA]</scope>
    <source>
        <strain evidence="1">Lor287</strain>
    </source>
</reference>
<proteinExistence type="predicted"/>
<comment type="caution">
    <text evidence="1">The sequence shown here is derived from an EMBL/GenBank/DDBJ whole genome shotgun (WGS) entry which is preliminary data.</text>
</comment>
<protein>
    <submittedName>
        <fullName evidence="1">Uncharacterized protein</fullName>
    </submittedName>
</protein>